<sequence>MKTNLLNRTVLKAFRYLPLMLLLAICLAGCKTSRMVGKDAEDTGYLSSKVQLTVPHKDAVLTVNGTMKLKEGERMQLSFLMPILRTEVARMEVTPDTIMLVDRMGKRYVQATRKELRRVLPKKADFARLEKLLYAASKPDGKKTLTGRELGIPSLAKGKLVFSDFSNKGFTLSPTQLSQKYRKVELEELLEMLMNL</sequence>
<gene>
    <name evidence="1" type="ORF">C4H11_07275</name>
</gene>
<reference evidence="1 2" key="1">
    <citation type="submission" date="2018-02" db="EMBL/GenBank/DDBJ databases">
        <authorList>
            <person name="Holder M.E."/>
            <person name="Ajami N.J."/>
            <person name="Petrosino J.F."/>
        </authorList>
    </citation>
    <scope>NUCLEOTIDE SEQUENCE [LARGE SCALE GENOMIC DNA]</scope>
    <source>
        <strain evidence="1 2">ATCC 33285</strain>
    </source>
</reference>
<name>A0ABM6T7X4_9BACE</name>
<evidence type="ECO:0000313" key="2">
    <source>
        <dbReference type="Proteomes" id="UP000238304"/>
    </source>
</evidence>
<dbReference type="RefSeq" id="WP_106041063.1">
    <property type="nucleotide sequence ID" value="NZ_CALHZC010000043.1"/>
</dbReference>
<dbReference type="InterPro" id="IPR025634">
    <property type="entry name" value="DUF4292"/>
</dbReference>
<protein>
    <submittedName>
        <fullName evidence="1">DUF4292 domain-containing protein</fullName>
    </submittedName>
</protein>
<dbReference type="Pfam" id="PF14125">
    <property type="entry name" value="DUF4292"/>
    <property type="match status" value="1"/>
</dbReference>
<proteinExistence type="predicted"/>
<dbReference type="EMBL" id="CP027231">
    <property type="protein sequence ID" value="AVM52762.1"/>
    <property type="molecule type" value="Genomic_DNA"/>
</dbReference>
<evidence type="ECO:0000313" key="1">
    <source>
        <dbReference type="EMBL" id="AVM52762.1"/>
    </source>
</evidence>
<dbReference type="Proteomes" id="UP000238304">
    <property type="component" value="Chromosome"/>
</dbReference>
<keyword evidence="2" id="KW-1185">Reference proteome</keyword>
<accession>A0ABM6T7X4</accession>
<organism evidence="1 2">
    <name type="scientific">Bacteroides zoogleoformans</name>
    <dbReference type="NCBI Taxonomy" id="28119"/>
    <lineage>
        <taxon>Bacteria</taxon>
        <taxon>Pseudomonadati</taxon>
        <taxon>Bacteroidota</taxon>
        <taxon>Bacteroidia</taxon>
        <taxon>Bacteroidales</taxon>
        <taxon>Bacteroidaceae</taxon>
        <taxon>Bacteroides</taxon>
    </lineage>
</organism>